<dbReference type="Proteomes" id="UP000316093">
    <property type="component" value="Chromosome"/>
</dbReference>
<proteinExistence type="predicted"/>
<accession>A0A4Y5ZC43</accession>
<dbReference type="KEGG" id="lpy:FIV34_09790"/>
<organism evidence="1 2">
    <name type="scientific">Luteibacter pinisoli</name>
    <dbReference type="NCBI Taxonomy" id="2589080"/>
    <lineage>
        <taxon>Bacteria</taxon>
        <taxon>Pseudomonadati</taxon>
        <taxon>Pseudomonadota</taxon>
        <taxon>Gammaproteobacteria</taxon>
        <taxon>Lysobacterales</taxon>
        <taxon>Rhodanobacteraceae</taxon>
        <taxon>Luteibacter</taxon>
    </lineage>
</organism>
<sequence length="79" mass="9145">MRALNLIPTAGEPLIVIDDFPQLKRLAWNRPGKRTIAEPDALALYERNWDMVDRDSMSDKERRLLDDLVNRYGNGVLHV</sequence>
<dbReference type="OrthoDB" id="7365273at2"/>
<reference evidence="1 2" key="1">
    <citation type="submission" date="2019-06" db="EMBL/GenBank/DDBJ databases">
        <title>A complete genome sequence for Luteibacter pinisoli MAH-14.</title>
        <authorList>
            <person name="Baltrus D.A."/>
        </authorList>
    </citation>
    <scope>NUCLEOTIDE SEQUENCE [LARGE SCALE GENOMIC DNA]</scope>
    <source>
        <strain evidence="1 2">MAH-14</strain>
    </source>
</reference>
<dbReference type="EMBL" id="CP041046">
    <property type="protein sequence ID" value="QDE41618.1"/>
    <property type="molecule type" value="Genomic_DNA"/>
</dbReference>
<evidence type="ECO:0000313" key="1">
    <source>
        <dbReference type="EMBL" id="QDE41618.1"/>
    </source>
</evidence>
<evidence type="ECO:0000313" key="2">
    <source>
        <dbReference type="Proteomes" id="UP000316093"/>
    </source>
</evidence>
<gene>
    <name evidence="1" type="ORF">FIV34_09790</name>
</gene>
<name>A0A4Y5ZC43_9GAMM</name>
<protein>
    <submittedName>
        <fullName evidence="1">Uncharacterized protein</fullName>
    </submittedName>
</protein>
<dbReference type="AlphaFoldDB" id="A0A4Y5ZC43"/>
<keyword evidence="2" id="KW-1185">Reference proteome</keyword>